<reference evidence="2" key="1">
    <citation type="journal article" date="2017" name="Nature">
        <title>The genome of Chenopodium quinoa.</title>
        <authorList>
            <person name="Jarvis D.E."/>
            <person name="Ho Y.S."/>
            <person name="Lightfoot D.J."/>
            <person name="Schmoeckel S.M."/>
            <person name="Li B."/>
            <person name="Borm T.J.A."/>
            <person name="Ohyanagi H."/>
            <person name="Mineta K."/>
            <person name="Michell C.T."/>
            <person name="Saber N."/>
            <person name="Kharbatia N.M."/>
            <person name="Rupper R.R."/>
            <person name="Sharp A.R."/>
            <person name="Dally N."/>
            <person name="Boughton B.A."/>
            <person name="Woo Y.H."/>
            <person name="Gao G."/>
            <person name="Schijlen E.G.W.M."/>
            <person name="Guo X."/>
            <person name="Momin A.A."/>
            <person name="Negrao S."/>
            <person name="Al-Babili S."/>
            <person name="Gehring C."/>
            <person name="Roessner U."/>
            <person name="Jung C."/>
            <person name="Murphy K."/>
            <person name="Arold S.T."/>
            <person name="Gojobori T."/>
            <person name="van der Linden C.G."/>
            <person name="van Loo E.N."/>
            <person name="Jellen E.N."/>
            <person name="Maughan P.J."/>
            <person name="Tester M."/>
        </authorList>
    </citation>
    <scope>NUCLEOTIDE SEQUENCE [LARGE SCALE GENOMIC DNA]</scope>
    <source>
        <strain evidence="2">cv. PI 614886</strain>
    </source>
</reference>
<dbReference type="KEGG" id="cqi:110682063"/>
<dbReference type="GO" id="GO:0003682">
    <property type="term" value="F:chromatin binding"/>
    <property type="evidence" value="ECO:0007669"/>
    <property type="project" value="InterPro"/>
</dbReference>
<accession>A0A803KX87</accession>
<dbReference type="GO" id="GO:0007389">
    <property type="term" value="P:pattern specification process"/>
    <property type="evidence" value="ECO:0007669"/>
    <property type="project" value="TreeGrafter"/>
</dbReference>
<name>A0A803KX87_CHEQI</name>
<feature type="region of interest" description="Disordered" evidence="1">
    <location>
        <begin position="253"/>
        <end position="301"/>
    </location>
</feature>
<keyword evidence="3" id="KW-1185">Reference proteome</keyword>
<sequence length="501" mass="54779">MKSSKQPKEKAEQPVIQGSISKSPTGGKKSRSPGGQPKRKVGMDVRSTLCKVLPQHGDCNANNSPILGTVNPVPVDIQPANEIMLHPPKIVLQLFPINDRIRVGLEKDGHNPFLELTLSVRKKISSVLKHLFKKWGSSSIAMGELMLFPFNVLPENLTNCTKWTSNDTGVSAGYVHALLGSPEIFRLWYGWVSFQPNSSPLHCTTLDHVENVRCHTMDGTFGTRNEVCETSKVLEPCNENDFTDLAVRQPVSSSTLHQVAHNNQDEVKNEDLKPISSRNIENDTTAEEDPSAEPFKHEEPKLDTSFSMTSLLWSDLSNISIGGLLSEISMQGRFSTEDPRSGGSRLVPQPTVADSLDAFIEQFKYPQSSTMSNSDMPSSILDAESTCHSFAFSKPSSSSKDLPPPTPGRRAFSGLSGHNSASESFKNSKSEVNTQSDLSGSDNVQEPKTDPLPCSTGVFNNENSLGLSSIRWNDSLGPFDLPLASRQIIKDDNLSIGGFVR</sequence>
<protein>
    <recommendedName>
        <fullName evidence="4">TSL-kinase interacting protein 1</fullName>
    </recommendedName>
</protein>
<feature type="compositionally biased region" description="Polar residues" evidence="1">
    <location>
        <begin position="416"/>
        <end position="446"/>
    </location>
</feature>
<evidence type="ECO:0000256" key="1">
    <source>
        <dbReference type="SAM" id="MobiDB-lite"/>
    </source>
</evidence>
<feature type="region of interest" description="Disordered" evidence="1">
    <location>
        <begin position="1"/>
        <end position="42"/>
    </location>
</feature>
<organism evidence="2 3">
    <name type="scientific">Chenopodium quinoa</name>
    <name type="common">Quinoa</name>
    <dbReference type="NCBI Taxonomy" id="63459"/>
    <lineage>
        <taxon>Eukaryota</taxon>
        <taxon>Viridiplantae</taxon>
        <taxon>Streptophyta</taxon>
        <taxon>Embryophyta</taxon>
        <taxon>Tracheophyta</taxon>
        <taxon>Spermatophyta</taxon>
        <taxon>Magnoliopsida</taxon>
        <taxon>eudicotyledons</taxon>
        <taxon>Gunneridae</taxon>
        <taxon>Pentapetalae</taxon>
        <taxon>Caryophyllales</taxon>
        <taxon>Chenopodiaceae</taxon>
        <taxon>Chenopodioideae</taxon>
        <taxon>Atripliceae</taxon>
        <taxon>Chenopodium</taxon>
    </lineage>
</organism>
<proteinExistence type="predicted"/>
<evidence type="ECO:0000313" key="2">
    <source>
        <dbReference type="EnsemblPlants" id="AUR62003645-RA:cds"/>
    </source>
</evidence>
<dbReference type="RefSeq" id="XP_021713973.1">
    <property type="nucleotide sequence ID" value="XM_021858281.1"/>
</dbReference>
<dbReference type="OrthoDB" id="745018at2759"/>
<dbReference type="PANTHER" id="PTHR21677">
    <property type="entry name" value="CRAMPED PROTEIN"/>
    <property type="match status" value="1"/>
</dbReference>
<dbReference type="OMA" id="CHAFAFR"/>
<feature type="compositionally biased region" description="Basic and acidic residues" evidence="1">
    <location>
        <begin position="263"/>
        <end position="273"/>
    </location>
</feature>
<feature type="region of interest" description="Disordered" evidence="1">
    <location>
        <begin position="392"/>
        <end position="457"/>
    </location>
</feature>
<dbReference type="EnsemblPlants" id="AUR62003645-RA">
    <property type="protein sequence ID" value="AUR62003645-RA:cds"/>
    <property type="gene ID" value="AUR62003645"/>
</dbReference>
<evidence type="ECO:0008006" key="4">
    <source>
        <dbReference type="Google" id="ProtNLM"/>
    </source>
</evidence>
<dbReference type="InterPro" id="IPR055315">
    <property type="entry name" value="Cramped-like"/>
</dbReference>
<feature type="compositionally biased region" description="Polar residues" evidence="1">
    <location>
        <begin position="253"/>
        <end position="262"/>
    </location>
</feature>
<dbReference type="AlphaFoldDB" id="A0A803KX87"/>
<dbReference type="GO" id="GO:0005634">
    <property type="term" value="C:nucleus"/>
    <property type="evidence" value="ECO:0007669"/>
    <property type="project" value="TreeGrafter"/>
</dbReference>
<dbReference type="Proteomes" id="UP000596660">
    <property type="component" value="Unplaced"/>
</dbReference>
<evidence type="ECO:0000313" key="3">
    <source>
        <dbReference type="Proteomes" id="UP000596660"/>
    </source>
</evidence>
<dbReference type="PANTHER" id="PTHR21677:SF4">
    <property type="entry name" value="TSL-KINASE INTERACTING-LIKE PROTEIN"/>
    <property type="match status" value="1"/>
</dbReference>
<dbReference type="Gramene" id="AUR62003645-RA">
    <property type="protein sequence ID" value="AUR62003645-RA:cds"/>
    <property type="gene ID" value="AUR62003645"/>
</dbReference>
<dbReference type="GeneID" id="110682063"/>
<feature type="compositionally biased region" description="Basic and acidic residues" evidence="1">
    <location>
        <begin position="1"/>
        <end position="12"/>
    </location>
</feature>
<gene>
    <name evidence="2" type="primary">LOC110682063</name>
</gene>
<reference evidence="2" key="2">
    <citation type="submission" date="2021-03" db="UniProtKB">
        <authorList>
            <consortium name="EnsemblPlants"/>
        </authorList>
    </citation>
    <scope>IDENTIFICATION</scope>
</reference>